<gene>
    <name evidence="12" type="ORF">RhiirA5_392976</name>
</gene>
<feature type="domain" description="Cation/H+ exchanger transmembrane" evidence="11">
    <location>
        <begin position="29"/>
        <end position="421"/>
    </location>
</feature>
<dbReference type="Gene3D" id="6.10.140.1330">
    <property type="match status" value="1"/>
</dbReference>
<dbReference type="GO" id="GO:0000329">
    <property type="term" value="C:fungal-type vacuole membrane"/>
    <property type="evidence" value="ECO:0007669"/>
    <property type="project" value="TreeGrafter"/>
</dbReference>
<feature type="transmembrane region" description="Helical" evidence="10">
    <location>
        <begin position="209"/>
        <end position="232"/>
    </location>
</feature>
<dbReference type="AlphaFoldDB" id="A0A2N0P682"/>
<feature type="transmembrane region" description="Helical" evidence="10">
    <location>
        <begin position="396"/>
        <end position="414"/>
    </location>
</feature>
<dbReference type="PANTHER" id="PTHR10110">
    <property type="entry name" value="SODIUM/HYDROGEN EXCHANGER"/>
    <property type="match status" value="1"/>
</dbReference>
<keyword evidence="6 9" id="KW-0406">Ion transport</keyword>
<dbReference type="NCBIfam" id="TIGR00840">
    <property type="entry name" value="b_cpa1"/>
    <property type="match status" value="1"/>
</dbReference>
<evidence type="ECO:0000256" key="10">
    <source>
        <dbReference type="SAM" id="Phobius"/>
    </source>
</evidence>
<feature type="transmembrane region" description="Helical" evidence="10">
    <location>
        <begin position="74"/>
        <end position="93"/>
    </location>
</feature>
<dbReference type="InterPro" id="IPR018422">
    <property type="entry name" value="Cation/H_exchanger_CPA1"/>
</dbReference>
<feature type="transmembrane region" description="Helical" evidence="10">
    <location>
        <begin position="45"/>
        <end position="62"/>
    </location>
</feature>
<keyword evidence="7 10" id="KW-0472">Membrane</keyword>
<accession>A0A2N0P682</accession>
<dbReference type="VEuPathDB" id="FungiDB:RhiirA1_434004"/>
<dbReference type="VEuPathDB" id="FungiDB:RhiirFUN_016143"/>
<protein>
    <recommendedName>
        <fullName evidence="9">Sodium/hydrogen exchanger</fullName>
    </recommendedName>
</protein>
<evidence type="ECO:0000256" key="2">
    <source>
        <dbReference type="ARBA" id="ARBA00022448"/>
    </source>
</evidence>
<keyword evidence="4 10" id="KW-1133">Transmembrane helix</keyword>
<dbReference type="GO" id="GO:0005770">
    <property type="term" value="C:late endosome"/>
    <property type="evidence" value="ECO:0007669"/>
    <property type="project" value="TreeGrafter"/>
</dbReference>
<reference evidence="12 13" key="2">
    <citation type="submission" date="2017-09" db="EMBL/GenBank/DDBJ databases">
        <title>Extensive intraspecific genome diversity in a model arbuscular mycorrhizal fungus.</title>
        <authorList>
            <person name="Chen E.C."/>
            <person name="Morin E."/>
            <person name="Beaudet D."/>
            <person name="Noel J."/>
            <person name="Ndikumana S."/>
            <person name="Charron P."/>
            <person name="St-Onge C."/>
            <person name="Giorgi J."/>
            <person name="Grigoriev I.V."/>
            <person name="Roux C."/>
            <person name="Martin F.M."/>
            <person name="Corradi N."/>
        </authorList>
    </citation>
    <scope>NUCLEOTIDE SEQUENCE [LARGE SCALE GENOMIC DNA]</scope>
    <source>
        <strain evidence="12 13">A5</strain>
    </source>
</reference>
<evidence type="ECO:0000313" key="13">
    <source>
        <dbReference type="Proteomes" id="UP000232722"/>
    </source>
</evidence>
<comment type="subcellular location">
    <subcellularLocation>
        <location evidence="1">Membrane</location>
        <topology evidence="1">Multi-pass membrane protein</topology>
    </subcellularLocation>
</comment>
<dbReference type="PRINTS" id="PR01084">
    <property type="entry name" value="NAHEXCHNGR"/>
</dbReference>
<dbReference type="InterPro" id="IPR006153">
    <property type="entry name" value="Cation/H_exchanger_TM"/>
</dbReference>
<feature type="transmembrane region" description="Helical" evidence="10">
    <location>
        <begin position="267"/>
        <end position="285"/>
    </location>
</feature>
<keyword evidence="8 9" id="KW-0739">Sodium transport</keyword>
<dbReference type="GO" id="GO:0005769">
    <property type="term" value="C:early endosome"/>
    <property type="evidence" value="ECO:0007669"/>
    <property type="project" value="TreeGrafter"/>
</dbReference>
<dbReference type="GO" id="GO:0007035">
    <property type="term" value="P:vacuolar acidification"/>
    <property type="evidence" value="ECO:0007669"/>
    <property type="project" value="TreeGrafter"/>
</dbReference>
<feature type="transmembrane region" description="Helical" evidence="10">
    <location>
        <begin position="330"/>
        <end position="352"/>
    </location>
</feature>
<proteinExistence type="inferred from homology"/>
<dbReference type="InterPro" id="IPR004709">
    <property type="entry name" value="NaH_exchanger"/>
</dbReference>
<dbReference type="GO" id="GO:0015385">
    <property type="term" value="F:sodium:proton antiporter activity"/>
    <property type="evidence" value="ECO:0007669"/>
    <property type="project" value="InterPro"/>
</dbReference>
<dbReference type="PANTHER" id="PTHR10110:SF187">
    <property type="entry name" value="SODIUM_HYDROGEN EXCHANGER"/>
    <property type="match status" value="1"/>
</dbReference>
<comment type="caution">
    <text evidence="12">The sequence shown here is derived from an EMBL/GenBank/DDBJ whole genome shotgun (WGS) entry which is preliminary data.</text>
</comment>
<evidence type="ECO:0000313" key="12">
    <source>
        <dbReference type="EMBL" id="PKC02329.1"/>
    </source>
</evidence>
<keyword evidence="5" id="KW-0915">Sodium</keyword>
<name>A0A2N0P682_9GLOM</name>
<feature type="transmembrane region" description="Helical" evidence="10">
    <location>
        <begin position="372"/>
        <end position="390"/>
    </location>
</feature>
<organism evidence="12 13">
    <name type="scientific">Rhizophagus irregularis</name>
    <dbReference type="NCBI Taxonomy" id="588596"/>
    <lineage>
        <taxon>Eukaryota</taxon>
        <taxon>Fungi</taxon>
        <taxon>Fungi incertae sedis</taxon>
        <taxon>Mucoromycota</taxon>
        <taxon>Glomeromycotina</taxon>
        <taxon>Glomeromycetes</taxon>
        <taxon>Glomerales</taxon>
        <taxon>Glomeraceae</taxon>
        <taxon>Rhizophagus</taxon>
    </lineage>
</organism>
<evidence type="ECO:0000256" key="3">
    <source>
        <dbReference type="ARBA" id="ARBA00022692"/>
    </source>
</evidence>
<evidence type="ECO:0000256" key="4">
    <source>
        <dbReference type="ARBA" id="ARBA00022989"/>
    </source>
</evidence>
<evidence type="ECO:0000256" key="7">
    <source>
        <dbReference type="ARBA" id="ARBA00023136"/>
    </source>
</evidence>
<keyword evidence="3 9" id="KW-0812">Transmembrane</keyword>
<evidence type="ECO:0000256" key="6">
    <source>
        <dbReference type="ARBA" id="ARBA00023065"/>
    </source>
</evidence>
<feature type="transmembrane region" description="Helical" evidence="10">
    <location>
        <begin position="105"/>
        <end position="130"/>
    </location>
</feature>
<dbReference type="VEuPathDB" id="FungiDB:FUN_009631"/>
<dbReference type="Proteomes" id="UP000232722">
    <property type="component" value="Unassembled WGS sequence"/>
</dbReference>
<feature type="transmembrane region" description="Helical" evidence="10">
    <location>
        <begin position="142"/>
        <end position="161"/>
    </location>
</feature>
<evidence type="ECO:0000256" key="8">
    <source>
        <dbReference type="ARBA" id="ARBA00023201"/>
    </source>
</evidence>
<dbReference type="Pfam" id="PF00999">
    <property type="entry name" value="Na_H_Exchanger"/>
    <property type="match status" value="1"/>
</dbReference>
<evidence type="ECO:0000256" key="9">
    <source>
        <dbReference type="RuleBase" id="RU003722"/>
    </source>
</evidence>
<comment type="similarity">
    <text evidence="9">Belongs to the monovalent cation:proton antiporter 1 (CPA1) transporter (TC 2.A.36) family.</text>
</comment>
<reference evidence="12 13" key="1">
    <citation type="submission" date="2016-04" db="EMBL/GenBank/DDBJ databases">
        <title>Genome analyses suggest a sexual origin of heterokaryosis in a supposedly ancient asexual fungus.</title>
        <authorList>
            <person name="Ropars J."/>
            <person name="Sedzielewska K."/>
            <person name="Noel J."/>
            <person name="Charron P."/>
            <person name="Farinelli L."/>
            <person name="Marton T."/>
            <person name="Kruger M."/>
            <person name="Pelin A."/>
            <person name="Brachmann A."/>
            <person name="Corradi N."/>
        </authorList>
    </citation>
    <scope>NUCLEOTIDE SEQUENCE [LARGE SCALE GENOMIC DNA]</scope>
    <source>
        <strain evidence="12 13">A5</strain>
    </source>
</reference>
<feature type="transmembrane region" description="Helical" evidence="10">
    <location>
        <begin position="12"/>
        <end position="33"/>
    </location>
</feature>
<dbReference type="GO" id="GO:0015386">
    <property type="term" value="F:potassium:proton antiporter activity"/>
    <property type="evidence" value="ECO:0007669"/>
    <property type="project" value="TreeGrafter"/>
</dbReference>
<feature type="transmembrane region" description="Helical" evidence="10">
    <location>
        <begin position="457"/>
        <end position="476"/>
    </location>
</feature>
<evidence type="ECO:0000256" key="1">
    <source>
        <dbReference type="ARBA" id="ARBA00004141"/>
    </source>
</evidence>
<dbReference type="EMBL" id="LLXJ01001405">
    <property type="protein sequence ID" value="PKC02329.1"/>
    <property type="molecule type" value="Genomic_DNA"/>
</dbReference>
<feature type="transmembrane region" description="Helical" evidence="10">
    <location>
        <begin position="297"/>
        <end position="318"/>
    </location>
</feature>
<evidence type="ECO:0000259" key="11">
    <source>
        <dbReference type="Pfam" id="PF00999"/>
    </source>
</evidence>
<keyword evidence="2 9" id="KW-0813">Transport</keyword>
<sequence>MEPNADEREFYSSWALLIQIFLLIGTLWTSYYLHLKKIRVIHETVISIFAGMIVGLIIRLTPGSMIQDMVSFNYTYFFNVLLPPIILNSGYEMQKETFFRNFGTILLFAIVGTFMSTMVIGILVRILVLLGIDSLSLSLLDSIMFGSILSATDSVAVLTIFQTLKVDPNLYSIFFGETIMNDAVSIVFYETLKQYRDKEFHASNISEAILSFVIKFGTSLSIGVLVGLLCALMLKYSQLGEYPSLESCIIALMAYSSYLLSNGLHSTGIVSLLFCGIILKHYAYDNMSLKTKRTTKYTFHVLAKLSENFIFIYLGLALFTKTDLEFKPFFIFFTATFICVGRYFAIFPLSFLMNVVARYRNGVDSIPREHSIILFWSVRGAVAFALSAGLKGSNANAMLTTILVVVVISVIVFGSTTNKMVEILNIQTNVDDEVHDDDSVNTVVTTKQQKHWNNNMLLHMIIGIMKTIITIMLKVLGL</sequence>
<evidence type="ECO:0000256" key="5">
    <source>
        <dbReference type="ARBA" id="ARBA00023053"/>
    </source>
</evidence>
<keyword evidence="9" id="KW-0050">Antiport</keyword>